<dbReference type="Proteomes" id="UP001519343">
    <property type="component" value="Unassembled WGS sequence"/>
</dbReference>
<keyword evidence="4 5" id="KW-0472">Membrane</keyword>
<proteinExistence type="predicted"/>
<evidence type="ECO:0000313" key="6">
    <source>
        <dbReference type="EMBL" id="MBP1930230.1"/>
    </source>
</evidence>
<reference evidence="6 7" key="1">
    <citation type="submission" date="2021-03" db="EMBL/GenBank/DDBJ databases">
        <title>Genomic Encyclopedia of Type Strains, Phase IV (KMG-IV): sequencing the most valuable type-strain genomes for metagenomic binning, comparative biology and taxonomic classification.</title>
        <authorList>
            <person name="Goeker M."/>
        </authorList>
    </citation>
    <scope>NUCLEOTIDE SEQUENCE [LARGE SCALE GENOMIC DNA]</scope>
    <source>
        <strain evidence="6 7">DSM 24738</strain>
    </source>
</reference>
<name>A0ABS4GIZ4_9BACL</name>
<comment type="caution">
    <text evidence="6">The sequence shown here is derived from an EMBL/GenBank/DDBJ whole genome shotgun (WGS) entry which is preliminary data.</text>
</comment>
<accession>A0ABS4GIZ4</accession>
<feature type="transmembrane region" description="Helical" evidence="5">
    <location>
        <begin position="6"/>
        <end position="26"/>
    </location>
</feature>
<evidence type="ECO:0000313" key="7">
    <source>
        <dbReference type="Proteomes" id="UP001519343"/>
    </source>
</evidence>
<comment type="subcellular location">
    <subcellularLocation>
        <location evidence="1">Membrane</location>
        <topology evidence="1">Multi-pass membrane protein</topology>
    </subcellularLocation>
</comment>
<feature type="transmembrane region" description="Helical" evidence="5">
    <location>
        <begin position="63"/>
        <end position="82"/>
    </location>
</feature>
<feature type="transmembrane region" description="Helical" evidence="5">
    <location>
        <begin position="94"/>
        <end position="119"/>
    </location>
</feature>
<feature type="transmembrane region" description="Helical" evidence="5">
    <location>
        <begin position="210"/>
        <end position="230"/>
    </location>
</feature>
<evidence type="ECO:0000256" key="1">
    <source>
        <dbReference type="ARBA" id="ARBA00004141"/>
    </source>
</evidence>
<keyword evidence="3 5" id="KW-1133">Transmembrane helix</keyword>
<dbReference type="Pfam" id="PF04172">
    <property type="entry name" value="LrgB"/>
    <property type="match status" value="1"/>
</dbReference>
<protein>
    <submittedName>
        <fullName evidence="6">Murein hydrolase (TIGR00659 family)</fullName>
    </submittedName>
</protein>
<gene>
    <name evidence="6" type="ORF">J2Z37_000217</name>
</gene>
<feature type="transmembrane region" description="Helical" evidence="5">
    <location>
        <begin position="33"/>
        <end position="51"/>
    </location>
</feature>
<evidence type="ECO:0000256" key="3">
    <source>
        <dbReference type="ARBA" id="ARBA00022989"/>
    </source>
</evidence>
<dbReference type="PANTHER" id="PTHR30249:SF0">
    <property type="entry name" value="PLASTIDAL GLYCOLATE_GLYCERATE TRANSLOCATOR 1, CHLOROPLASTIC"/>
    <property type="match status" value="1"/>
</dbReference>
<dbReference type="RefSeq" id="WP_209808069.1">
    <property type="nucleotide sequence ID" value="NZ_JAGGKT010000001.1"/>
</dbReference>
<organism evidence="6 7">
    <name type="scientific">Ammoniphilus resinae</name>
    <dbReference type="NCBI Taxonomy" id="861532"/>
    <lineage>
        <taxon>Bacteria</taxon>
        <taxon>Bacillati</taxon>
        <taxon>Bacillota</taxon>
        <taxon>Bacilli</taxon>
        <taxon>Bacillales</taxon>
        <taxon>Paenibacillaceae</taxon>
        <taxon>Aneurinibacillus group</taxon>
        <taxon>Ammoniphilus</taxon>
    </lineage>
</organism>
<evidence type="ECO:0000256" key="5">
    <source>
        <dbReference type="SAM" id="Phobius"/>
    </source>
</evidence>
<dbReference type="PANTHER" id="PTHR30249">
    <property type="entry name" value="PUTATIVE SEROTONIN TRANSPORTER"/>
    <property type="match status" value="1"/>
</dbReference>
<keyword evidence="2 5" id="KW-0812">Transmembrane</keyword>
<sequence>MPIIFSTQIFLGAFLTLFVYGLYSLIHLKTKSVWTNPMVLSMLSIPFFLMAQDISFEKYQIGAGLISYFIGPATIALAVPMARQFQLLKQYASTILFGITVGSIVAFIGNFLCALILGLPKELVLAVTPKSVTTPIAIEVAHVIGGDPVLTTGMVVATGILGMLMARSLLTWFHIEDPISRGLAMGVSFHAIGIVRAREEGEFTGAISSISIALAGVITTIAAPLLFPFLKYWL</sequence>
<dbReference type="EMBL" id="JAGGKT010000001">
    <property type="protein sequence ID" value="MBP1930230.1"/>
    <property type="molecule type" value="Genomic_DNA"/>
</dbReference>
<keyword evidence="7" id="KW-1185">Reference proteome</keyword>
<keyword evidence="6" id="KW-0378">Hydrolase</keyword>
<feature type="transmembrane region" description="Helical" evidence="5">
    <location>
        <begin position="149"/>
        <end position="170"/>
    </location>
</feature>
<evidence type="ECO:0000256" key="2">
    <source>
        <dbReference type="ARBA" id="ARBA00022692"/>
    </source>
</evidence>
<dbReference type="InterPro" id="IPR007300">
    <property type="entry name" value="CidB/LrgB"/>
</dbReference>
<dbReference type="GO" id="GO:0016787">
    <property type="term" value="F:hydrolase activity"/>
    <property type="evidence" value="ECO:0007669"/>
    <property type="project" value="UniProtKB-KW"/>
</dbReference>
<evidence type="ECO:0000256" key="4">
    <source>
        <dbReference type="ARBA" id="ARBA00023136"/>
    </source>
</evidence>